<evidence type="ECO:0000313" key="6">
    <source>
        <dbReference type="Proteomes" id="UP000595437"/>
    </source>
</evidence>
<dbReference type="AlphaFoldDB" id="A0A7T8QSF0"/>
<accession>A0A7T8QSF0</accession>
<feature type="non-terminal residue" evidence="5">
    <location>
        <position position="84"/>
    </location>
</feature>
<dbReference type="InterPro" id="IPR036236">
    <property type="entry name" value="Znf_C2H2_sf"/>
</dbReference>
<gene>
    <name evidence="5" type="ORF">FKW44_005915</name>
</gene>
<feature type="non-terminal residue" evidence="5">
    <location>
        <position position="1"/>
    </location>
</feature>
<keyword evidence="1" id="KW-0479">Metal-binding</keyword>
<evidence type="ECO:0000259" key="4">
    <source>
        <dbReference type="Pfam" id="PF02892"/>
    </source>
</evidence>
<dbReference type="Proteomes" id="UP000595437">
    <property type="component" value="Chromosome 4"/>
</dbReference>
<dbReference type="Pfam" id="PF02892">
    <property type="entry name" value="zf-BED"/>
    <property type="match status" value="1"/>
</dbReference>
<evidence type="ECO:0000256" key="3">
    <source>
        <dbReference type="ARBA" id="ARBA00022833"/>
    </source>
</evidence>
<reference evidence="6" key="1">
    <citation type="submission" date="2021-01" db="EMBL/GenBank/DDBJ databases">
        <title>Caligus Genome Assembly.</title>
        <authorList>
            <person name="Gallardo-Escarate C."/>
        </authorList>
    </citation>
    <scope>NUCLEOTIDE SEQUENCE [LARGE SCALE GENOMIC DNA]</scope>
</reference>
<keyword evidence="6" id="KW-1185">Reference proteome</keyword>
<dbReference type="GO" id="GO:0008270">
    <property type="term" value="F:zinc ion binding"/>
    <property type="evidence" value="ECO:0007669"/>
    <property type="project" value="UniProtKB-KW"/>
</dbReference>
<proteinExistence type="predicted"/>
<protein>
    <recommendedName>
        <fullName evidence="4">BED-type domain-containing protein</fullName>
    </recommendedName>
</protein>
<evidence type="ECO:0000256" key="2">
    <source>
        <dbReference type="ARBA" id="ARBA00022771"/>
    </source>
</evidence>
<organism evidence="5 6">
    <name type="scientific">Caligus rogercresseyi</name>
    <name type="common">Sea louse</name>
    <dbReference type="NCBI Taxonomy" id="217165"/>
    <lineage>
        <taxon>Eukaryota</taxon>
        <taxon>Metazoa</taxon>
        <taxon>Ecdysozoa</taxon>
        <taxon>Arthropoda</taxon>
        <taxon>Crustacea</taxon>
        <taxon>Multicrustacea</taxon>
        <taxon>Hexanauplia</taxon>
        <taxon>Copepoda</taxon>
        <taxon>Siphonostomatoida</taxon>
        <taxon>Caligidae</taxon>
        <taxon>Caligus</taxon>
    </lineage>
</organism>
<keyword evidence="3" id="KW-0862">Zinc</keyword>
<name>A0A7T8QSF0_CALRO</name>
<dbReference type="EMBL" id="CP045893">
    <property type="protein sequence ID" value="QQP53433.1"/>
    <property type="molecule type" value="Genomic_DNA"/>
</dbReference>
<feature type="domain" description="BED-type" evidence="4">
    <location>
        <begin position="9"/>
        <end position="49"/>
    </location>
</feature>
<dbReference type="InterPro" id="IPR003656">
    <property type="entry name" value="Znf_BED"/>
</dbReference>
<dbReference type="SUPFAM" id="SSF57667">
    <property type="entry name" value="beta-beta-alpha zinc fingers"/>
    <property type="match status" value="1"/>
</dbReference>
<keyword evidence="2" id="KW-0863">Zinc-finger</keyword>
<evidence type="ECO:0000313" key="5">
    <source>
        <dbReference type="EMBL" id="QQP53433.1"/>
    </source>
</evidence>
<dbReference type="GO" id="GO:0003677">
    <property type="term" value="F:DNA binding"/>
    <property type="evidence" value="ECO:0007669"/>
    <property type="project" value="InterPro"/>
</dbReference>
<evidence type="ECO:0000256" key="1">
    <source>
        <dbReference type="ARBA" id="ARBA00022723"/>
    </source>
</evidence>
<sequence>WVAIEKPAPCWKHFLKNKDDNKEVKCTKCNKIFKNPTCDTSLYHLNKVHFLQVVSATKKKTLDKDSIAPSTQPSIIAALTRKET</sequence>